<accession>A0ABW0XUQ3</accession>
<protein>
    <submittedName>
        <fullName evidence="2">DUF6380 family protein</fullName>
    </submittedName>
</protein>
<evidence type="ECO:0000313" key="2">
    <source>
        <dbReference type="EMBL" id="MFC5672641.1"/>
    </source>
</evidence>
<evidence type="ECO:0000256" key="1">
    <source>
        <dbReference type="SAM" id="MobiDB-lite"/>
    </source>
</evidence>
<name>A0ABW0XUQ3_9ACTN</name>
<sequence length="46" mass="4662">MDTPPPSDGAADKRCATLRPGPASLTRTTGHAPIRRHGGRAGEGAP</sequence>
<reference evidence="3" key="1">
    <citation type="journal article" date="2019" name="Int. J. Syst. Evol. Microbiol.">
        <title>The Global Catalogue of Microorganisms (GCM) 10K type strain sequencing project: providing services to taxonomists for standard genome sequencing and annotation.</title>
        <authorList>
            <consortium name="The Broad Institute Genomics Platform"/>
            <consortium name="The Broad Institute Genome Sequencing Center for Infectious Disease"/>
            <person name="Wu L."/>
            <person name="Ma J."/>
        </authorList>
    </citation>
    <scope>NUCLEOTIDE SEQUENCE [LARGE SCALE GENOMIC DNA]</scope>
    <source>
        <strain evidence="3">JCM 13852</strain>
    </source>
</reference>
<dbReference type="EMBL" id="JBHSPC010000068">
    <property type="protein sequence ID" value="MFC5672641.1"/>
    <property type="molecule type" value="Genomic_DNA"/>
</dbReference>
<organism evidence="2 3">
    <name type="scientific">Streptomyces incanus</name>
    <dbReference type="NCBI Taxonomy" id="887453"/>
    <lineage>
        <taxon>Bacteria</taxon>
        <taxon>Bacillati</taxon>
        <taxon>Actinomycetota</taxon>
        <taxon>Actinomycetes</taxon>
        <taxon>Kitasatosporales</taxon>
        <taxon>Streptomycetaceae</taxon>
        <taxon>Streptomyces</taxon>
    </lineage>
</organism>
<dbReference type="Proteomes" id="UP001596183">
    <property type="component" value="Unassembled WGS sequence"/>
</dbReference>
<dbReference type="Pfam" id="PF19907">
    <property type="entry name" value="DUF6380"/>
    <property type="match status" value="1"/>
</dbReference>
<feature type="region of interest" description="Disordered" evidence="1">
    <location>
        <begin position="1"/>
        <end position="46"/>
    </location>
</feature>
<dbReference type="InterPro" id="IPR045960">
    <property type="entry name" value="DUF6380"/>
</dbReference>
<keyword evidence="3" id="KW-1185">Reference proteome</keyword>
<proteinExistence type="predicted"/>
<dbReference type="RefSeq" id="WP_381214940.1">
    <property type="nucleotide sequence ID" value="NZ_JBHSPC010000068.1"/>
</dbReference>
<gene>
    <name evidence="2" type="ORF">ACFP2V_21740</name>
</gene>
<evidence type="ECO:0000313" key="3">
    <source>
        <dbReference type="Proteomes" id="UP001596183"/>
    </source>
</evidence>
<comment type="caution">
    <text evidence="2">The sequence shown here is derived from an EMBL/GenBank/DDBJ whole genome shotgun (WGS) entry which is preliminary data.</text>
</comment>